<organism evidence="1">
    <name type="scientific">Dictyoglomus thermophilum</name>
    <dbReference type="NCBI Taxonomy" id="14"/>
    <lineage>
        <taxon>Bacteria</taxon>
        <taxon>Pseudomonadati</taxon>
        <taxon>Dictyoglomota</taxon>
        <taxon>Dictyoglomia</taxon>
        <taxon>Dictyoglomales</taxon>
        <taxon>Dictyoglomaceae</taxon>
        <taxon>Dictyoglomus</taxon>
    </lineage>
</organism>
<dbReference type="EMBL" id="DTDV01000023">
    <property type="protein sequence ID" value="HGK24627.1"/>
    <property type="molecule type" value="Genomic_DNA"/>
</dbReference>
<dbReference type="RefSeq" id="WP_149122361.1">
    <property type="nucleotide sequence ID" value="NZ_VTFL01000001.1"/>
</dbReference>
<comment type="caution">
    <text evidence="1">The sequence shown here is derived from an EMBL/GenBank/DDBJ whole genome shotgun (WGS) entry which is preliminary data.</text>
</comment>
<evidence type="ECO:0000313" key="1">
    <source>
        <dbReference type="EMBL" id="HGK24627.1"/>
    </source>
</evidence>
<dbReference type="AlphaFoldDB" id="A0A7C2GUW2"/>
<reference evidence="1" key="1">
    <citation type="journal article" date="2020" name="mSystems">
        <title>Genome- and Community-Level Interaction Insights into Carbon Utilization and Element Cycling Functions of Hydrothermarchaeota in Hydrothermal Sediment.</title>
        <authorList>
            <person name="Zhou Z."/>
            <person name="Liu Y."/>
            <person name="Xu W."/>
            <person name="Pan J."/>
            <person name="Luo Z.H."/>
            <person name="Li M."/>
        </authorList>
    </citation>
    <scope>NUCLEOTIDE SEQUENCE [LARGE SCALE GENOMIC DNA]</scope>
    <source>
        <strain evidence="1">SpSt-70</strain>
    </source>
</reference>
<sequence length="130" mass="15644">MNIKKCPICEKIKEEKEKKIKNLSSKTYICKNHLKEAITINSQIIEILDFENNKDCPLCILEEEIIQNFQGEVKDLCLYHLRMLRYRIKEEDYKEIAKKWEEYKNYLKDPDDKVELIFDLLTGCGRIIRK</sequence>
<proteinExistence type="predicted"/>
<accession>A0A7C2GUW2</accession>
<gene>
    <name evidence="1" type="ORF">ENU78_09430</name>
</gene>
<protein>
    <submittedName>
        <fullName evidence="1">Uncharacterized protein</fullName>
    </submittedName>
</protein>
<name>A0A7C2GUW2_DICTH</name>